<feature type="region of interest" description="Disordered" evidence="2">
    <location>
        <begin position="1691"/>
        <end position="1776"/>
    </location>
</feature>
<feature type="compositionally biased region" description="Basic residues" evidence="2">
    <location>
        <begin position="1446"/>
        <end position="1457"/>
    </location>
</feature>
<feature type="region of interest" description="Disordered" evidence="2">
    <location>
        <begin position="117"/>
        <end position="332"/>
    </location>
</feature>
<dbReference type="GO" id="GO:0008270">
    <property type="term" value="F:zinc ion binding"/>
    <property type="evidence" value="ECO:0007669"/>
    <property type="project" value="UniProtKB-KW"/>
</dbReference>
<keyword evidence="1" id="KW-0479">Metal-binding</keyword>
<feature type="region of interest" description="Disordered" evidence="2">
    <location>
        <begin position="555"/>
        <end position="574"/>
    </location>
</feature>
<feature type="region of interest" description="Disordered" evidence="2">
    <location>
        <begin position="611"/>
        <end position="721"/>
    </location>
</feature>
<evidence type="ECO:0000313" key="5">
    <source>
        <dbReference type="Proteomes" id="UP000664132"/>
    </source>
</evidence>
<feature type="compositionally biased region" description="Low complexity" evidence="2">
    <location>
        <begin position="197"/>
        <end position="208"/>
    </location>
</feature>
<accession>A0A8H7T1L8</accession>
<feature type="compositionally biased region" description="Acidic residues" evidence="2">
    <location>
        <begin position="1403"/>
        <end position="1415"/>
    </location>
</feature>
<keyword evidence="5" id="KW-1185">Reference proteome</keyword>
<keyword evidence="1" id="KW-0863">Zinc-finger</keyword>
<feature type="compositionally biased region" description="Polar residues" evidence="2">
    <location>
        <begin position="1097"/>
        <end position="1108"/>
    </location>
</feature>
<dbReference type="OrthoDB" id="5403573at2759"/>
<feature type="non-terminal residue" evidence="4">
    <location>
        <position position="2653"/>
    </location>
</feature>
<feature type="region of interest" description="Disordered" evidence="2">
    <location>
        <begin position="350"/>
        <end position="430"/>
    </location>
</feature>
<feature type="region of interest" description="Disordered" evidence="2">
    <location>
        <begin position="1095"/>
        <end position="1138"/>
    </location>
</feature>
<feature type="compositionally biased region" description="Basic and acidic residues" evidence="2">
    <location>
        <begin position="2212"/>
        <end position="2228"/>
    </location>
</feature>
<feature type="compositionally biased region" description="Polar residues" evidence="2">
    <location>
        <begin position="157"/>
        <end position="172"/>
    </location>
</feature>
<evidence type="ECO:0000259" key="3">
    <source>
        <dbReference type="PROSITE" id="PS50157"/>
    </source>
</evidence>
<feature type="compositionally biased region" description="Acidic residues" evidence="2">
    <location>
        <begin position="1353"/>
        <end position="1366"/>
    </location>
</feature>
<feature type="compositionally biased region" description="Polar residues" evidence="2">
    <location>
        <begin position="350"/>
        <end position="377"/>
    </location>
</feature>
<feature type="compositionally biased region" description="Low complexity" evidence="2">
    <location>
        <begin position="835"/>
        <end position="849"/>
    </location>
</feature>
<feature type="compositionally biased region" description="Basic and acidic residues" evidence="2">
    <location>
        <begin position="1328"/>
        <end position="1339"/>
    </location>
</feature>
<protein>
    <recommendedName>
        <fullName evidence="3">C2H2-type domain-containing protein</fullName>
    </recommendedName>
</protein>
<dbReference type="PROSITE" id="PS50157">
    <property type="entry name" value="ZINC_FINGER_C2H2_2"/>
    <property type="match status" value="1"/>
</dbReference>
<gene>
    <name evidence="4" type="ORF">IFR04_016113</name>
</gene>
<reference evidence="4" key="1">
    <citation type="submission" date="2021-02" db="EMBL/GenBank/DDBJ databases">
        <title>Genome sequence Cadophora malorum strain M34.</title>
        <authorList>
            <person name="Stefanovic E."/>
            <person name="Vu D."/>
            <person name="Scully C."/>
            <person name="Dijksterhuis J."/>
            <person name="Roader J."/>
            <person name="Houbraken J."/>
        </authorList>
    </citation>
    <scope>NUCLEOTIDE SEQUENCE</scope>
    <source>
        <strain evidence="4">M34</strain>
    </source>
</reference>
<feature type="compositionally biased region" description="Polar residues" evidence="2">
    <location>
        <begin position="1421"/>
        <end position="1440"/>
    </location>
</feature>
<feature type="compositionally biased region" description="Polar residues" evidence="2">
    <location>
        <begin position="1116"/>
        <end position="1126"/>
    </location>
</feature>
<name>A0A8H7T1L8_9HELO</name>
<feature type="compositionally biased region" description="Polar residues" evidence="2">
    <location>
        <begin position="265"/>
        <end position="277"/>
    </location>
</feature>
<feature type="compositionally biased region" description="Pro residues" evidence="2">
    <location>
        <begin position="678"/>
        <end position="690"/>
    </location>
</feature>
<feature type="compositionally biased region" description="Polar residues" evidence="2">
    <location>
        <begin position="183"/>
        <end position="196"/>
    </location>
</feature>
<dbReference type="InterPro" id="IPR013087">
    <property type="entry name" value="Znf_C2H2_type"/>
</dbReference>
<feature type="compositionally biased region" description="Polar residues" evidence="2">
    <location>
        <begin position="622"/>
        <end position="635"/>
    </location>
</feature>
<dbReference type="Pfam" id="PF20222">
    <property type="entry name" value="DUF6581"/>
    <property type="match status" value="1"/>
</dbReference>
<feature type="compositionally biased region" description="Basic and acidic residues" evidence="2">
    <location>
        <begin position="1376"/>
        <end position="1391"/>
    </location>
</feature>
<dbReference type="InterPro" id="IPR046488">
    <property type="entry name" value="Sfc3/Tfc3_C"/>
</dbReference>
<evidence type="ECO:0000256" key="2">
    <source>
        <dbReference type="SAM" id="MobiDB-lite"/>
    </source>
</evidence>
<evidence type="ECO:0000313" key="4">
    <source>
        <dbReference type="EMBL" id="KAG4410753.1"/>
    </source>
</evidence>
<evidence type="ECO:0000256" key="1">
    <source>
        <dbReference type="PROSITE-ProRule" id="PRU00042"/>
    </source>
</evidence>
<feature type="compositionally biased region" description="Polar residues" evidence="2">
    <location>
        <begin position="815"/>
        <end position="829"/>
    </location>
</feature>
<feature type="region of interest" description="Disordered" evidence="2">
    <location>
        <begin position="2202"/>
        <end position="2228"/>
    </location>
</feature>
<feature type="compositionally biased region" description="Polar residues" evidence="2">
    <location>
        <begin position="645"/>
        <end position="661"/>
    </location>
</feature>
<keyword evidence="1" id="KW-0862">Zinc</keyword>
<feature type="compositionally biased region" description="Polar residues" evidence="2">
    <location>
        <begin position="246"/>
        <end position="258"/>
    </location>
</feature>
<dbReference type="EMBL" id="JAFJYH010000597">
    <property type="protein sequence ID" value="KAG4410753.1"/>
    <property type="molecule type" value="Genomic_DNA"/>
</dbReference>
<feature type="compositionally biased region" description="Polar residues" evidence="2">
    <location>
        <begin position="788"/>
        <end position="804"/>
    </location>
</feature>
<dbReference type="Proteomes" id="UP000664132">
    <property type="component" value="Unassembled WGS sequence"/>
</dbReference>
<feature type="domain" description="C2H2-type" evidence="3">
    <location>
        <begin position="1281"/>
        <end position="1309"/>
    </location>
</feature>
<organism evidence="4 5">
    <name type="scientific">Cadophora malorum</name>
    <dbReference type="NCBI Taxonomy" id="108018"/>
    <lineage>
        <taxon>Eukaryota</taxon>
        <taxon>Fungi</taxon>
        <taxon>Dikarya</taxon>
        <taxon>Ascomycota</taxon>
        <taxon>Pezizomycotina</taxon>
        <taxon>Leotiomycetes</taxon>
        <taxon>Helotiales</taxon>
        <taxon>Ploettnerulaceae</taxon>
        <taxon>Cadophora</taxon>
    </lineage>
</organism>
<feature type="region of interest" description="Disordered" evidence="2">
    <location>
        <begin position="1306"/>
        <end position="1467"/>
    </location>
</feature>
<feature type="compositionally biased region" description="Acidic residues" evidence="2">
    <location>
        <begin position="1706"/>
        <end position="1740"/>
    </location>
</feature>
<feature type="region of interest" description="Disordered" evidence="2">
    <location>
        <begin position="788"/>
        <end position="950"/>
    </location>
</feature>
<feature type="region of interest" description="Disordered" evidence="2">
    <location>
        <begin position="1970"/>
        <end position="2016"/>
    </location>
</feature>
<sequence>MSDNADPVIGWVLGELRKAANEGISINELSDLLDKSSSPDQDAKNATWKALTARTEVHFIDETKAPLQNLTMTDVLLVGQGDVRIRAATQNVNRAAARSNALVTSIESDTELEVGFDSKQTEEHPIDTAKQNDQPEPPPPKKRGRPPKAKKDASAATPLTASQPPAFNSLAASSRSTRRRSQLGIQSSPMTPQDLPSSTNTPSTSVSRTTRRRKQVTSSSLPLHEPASLEKATTAEPRKTRRQSEALVTQQPTSSENDTAAVGSSVPQHQVDYTNAPNIPASHGSRQPSQDAVDHEYQPAQSATTFADPDTIVVDSGVGVPKESTPVSQRQEATESLAFVADDNVISNLPPSPEASTATPMSSLHNGIGSNEYTNGGSIEAPVSVSPPPFFPPQVATSPMEPTPEPLDEDDPVEPTEPIQRRSSSRFSAAELLPEAAFTSQADMDWEDGKDGVYVNPPGVKVKKPQHFKKKKHSTLVVFRSPKLKDPNRLMNGKDTWQERIMPVVTQARLTSADDAVEQGLVPKLNKKRKADLEVEPTPRKKVVKKRALAEGEIDPSLAQEWGEGYPNDDSESEYSGISILEADVPPVPENPNSWSTVWTRDGAEEARLNTNHRNFNHNDRASSFTPSDSQTPYGSPSPVDFDDSTTSRMAASNLNSQSAGPQPPPMDHLSVTSSAPAPSPIQDPHPPFTPSKKGVLNLPPFTPPPARTYRSPYAPVESAGPVGFSANVESRTSDGYAQPQISPFISFGKSTTPITVVQSTLATEQRESSAASVEKFPALKVLQSSNKVSSYRSPYAPPTQNSERLSESPAAGTLPNSHQHVLNGSALTQAAAETPASTQTAGSQSSATVKDIVRPTEPFTVATEARPGIANAGDSSTPGDVADFLSFMERDLSTPSGSKEGKGVRGRSSTHGNSRGRGGQRGTRAGRGRARGKDKTPLPPAADQTAVSSSGIVGSTAYIPSGTGGTPEFTSVPALAGEQLLVPDTPTHGASQTTSDNVSSVLESLRTAALNGPYPMVPLDFVPQTAFHQAPPQSQSLDNAPMSDYGTPSFVQPGVFPTTEVEHADSWMANRIEQNIPETPAQSATRDADGEVNMMETPQTTPSQSKAPGSRSAKSKANTIPNSKRTPALKTTKVRSDPDERLRIKIAEAQDVEVADGATKFPCIYKDAVGNLVLSSDQKFLDFVALTQTPPELPIASMKVFHINGNPIMSAKGSFPMELHIKTKDEKNRKRAYRFTYASAETDAAQEMRTKIVTAMIASEFTAGDFASVAEAQAAKVRPFLCELCGDRFKNPNGLEYHLNKAKTKCNPNWDPEADTGKRVYRRKSKGDKVISSEDAPRTPRKKKPKARNVQDEDDLGSTTSEEEPVLIPRSARKVTSERVLDSDGEEAPRSTRPARKSKQVEDDDLDVDGDSDDSIFNWARNNATSGYAKSRRSASVSETPRPPRSAKKSTSKRKQTGNLDADEDSDASLVEWFEKHGKIDSNAPASTKTPRIYKALNREAEVADQIVKEFADRIRDGEEEIFGLAITPTSQLTTAYEIATSMTCKELNSKWYEEVVTQLVQRNEGMFPAENSVWFASVAIWLKQHPLTTVLPESKFCNMAVDDLVASKTFTRVVFEFKDRNRNPRSITRSILTTNGLDMSTQRADLIKELVQESHPKAYVPSQLAPPPSALDKLQAVVARLLPSLTVLADSQEEDRDESPIPDFGDDSDSDDFMEDAQAEVESQESEDDMDLDEEEDPVSALSETKKSKKRDRTSAGIGPKRRRDAGHNAKISEGVRRRFAEIRAGGENPYPWHIKTKTKYVSAAERLKINEDKKRRDQEIAAAKRACWGTALAYMPNTETGAWDQIPIPHGNWMMDDKTSKSRYARRQRLPEPITFLQALDGSWSVRPFGHGVNPIYSRPSRRAEGNPTHHLYLNRIENSHRPIVYPPVKNRVNLPAVPSRRLLEAVESGRPIDEKTGLPVVSRYAATRKRRASSAMSPETDEQPAPKRKRRAASVRFAGLDSDEDAPSGIISRATGKPLRRYSRNFPKQVFVPVVGDPRLSGSRSFPTRKSSRKPKFTEVEILNFYEPKKLAAGGPRNPGLDTIPAQYGLDAPNGPSDWNYSPVYSGIIFIAAGFVSEDQEPGNSSWTVKQLDTYRPADYSLRWDDATAFTVEDLPYSDLQEESSWIPGLGISGYNGADYNAQNAVDLMSDDEVEEYEEPKRKRQRKDPKEAKQVKQAKDDRGEKYSYVRQHTALAMDFVDLFEDPVVAGKYFGVEIGTPNESTLKRSRNLGSNIMLPDMESRFAVSVMVIRILTGGLDLQVDWILVSQMFPEYSLNFLKKVWNGILLRKKPAILRLEDQFREKFLVAYQENEIPRINYERLTEYPWAELVEWVIRTTDCSMNNKTIFLPSTREEVVEDYDLREAKEDGCPWRENYFSITTAVYKRIMASAAVSHAIPFQPRKRRRSLDNEIDDFAVCRSWVRAAAITPSEDWNRDFAKNKLASFNKSLLSDVLDSLTSQKIVKKRAANKAKNGRVYEIHDTWSTSLRRHMKESQFIEAVTFKRWMDAQFASGVQSVKADYFANEGTIMCLTSLQAHGRIRFLGADIPMNRFGLGDGGYETKKIPKERLRFTIDIYPTSEYIFDDSNPVLSNILFRDPPRGGEQGEIPI</sequence>
<comment type="caution">
    <text evidence="4">The sequence shown here is derived from an EMBL/GenBank/DDBJ whole genome shotgun (WGS) entry which is preliminary data.</text>
</comment>
<proteinExistence type="predicted"/>
<feature type="region of interest" description="Disordered" evidence="2">
    <location>
        <begin position="1030"/>
        <end position="1050"/>
    </location>
</feature>